<dbReference type="EMBL" id="CM042018">
    <property type="protein sequence ID" value="KAI3830243.1"/>
    <property type="molecule type" value="Genomic_DNA"/>
</dbReference>
<organism evidence="1 2">
    <name type="scientific">Smallanthus sonchifolius</name>
    <dbReference type="NCBI Taxonomy" id="185202"/>
    <lineage>
        <taxon>Eukaryota</taxon>
        <taxon>Viridiplantae</taxon>
        <taxon>Streptophyta</taxon>
        <taxon>Embryophyta</taxon>
        <taxon>Tracheophyta</taxon>
        <taxon>Spermatophyta</taxon>
        <taxon>Magnoliopsida</taxon>
        <taxon>eudicotyledons</taxon>
        <taxon>Gunneridae</taxon>
        <taxon>Pentapetalae</taxon>
        <taxon>asterids</taxon>
        <taxon>campanulids</taxon>
        <taxon>Asterales</taxon>
        <taxon>Asteraceae</taxon>
        <taxon>Asteroideae</taxon>
        <taxon>Heliantheae alliance</taxon>
        <taxon>Millerieae</taxon>
        <taxon>Smallanthus</taxon>
    </lineage>
</organism>
<proteinExistence type="predicted"/>
<reference evidence="1 2" key="2">
    <citation type="journal article" date="2022" name="Mol. Ecol. Resour.">
        <title>The genomes of chicory, endive, great burdock and yacon provide insights into Asteraceae paleo-polyploidization history and plant inulin production.</title>
        <authorList>
            <person name="Fan W."/>
            <person name="Wang S."/>
            <person name="Wang H."/>
            <person name="Wang A."/>
            <person name="Jiang F."/>
            <person name="Liu H."/>
            <person name="Zhao H."/>
            <person name="Xu D."/>
            <person name="Zhang Y."/>
        </authorList>
    </citation>
    <scope>NUCLEOTIDE SEQUENCE [LARGE SCALE GENOMIC DNA]</scope>
    <source>
        <strain evidence="2">cv. Yunnan</strain>
        <tissue evidence="1">Leaves</tissue>
    </source>
</reference>
<keyword evidence="2" id="KW-1185">Reference proteome</keyword>
<gene>
    <name evidence="1" type="ORF">L1987_04379</name>
</gene>
<evidence type="ECO:0000313" key="2">
    <source>
        <dbReference type="Proteomes" id="UP001056120"/>
    </source>
</evidence>
<sequence length="614" mass="68551">MSSNKEDENGETNYEDTKKKKALGGIKTMPFILANEVCDRFAGTGFHANLITYLTQQLNLPMVKASNILTNFGGTSSFMPFIGALIADSFAGRFYTIVVGLLVYLLGMVCITTSSILPQLRPPPCPTKENCIEASSSQLWILYLCLLLTSLGSGAIRPNVVTFAADQFDMTTGKSNPSSVGRNFFNWYYFCMGLATLMALTIVVYIQNRIGWGLGLGIPTIAMVLSFIVFVAAAHLYKRVKPEGSPLVRVAQVVVASFKKRKLVVPEDATLLYENKKLDAGISVDGRLLHTNTLKWFDRAAIVTEDDMKDSTSPNLWRLATVHRVEEIKSVIRMIPIWAAAILLVTSQSHQHSFIIIQAGTMDRHMSPSFEIPPASMSIFSVLTMLICLSAYKRFFVPFARRFTKNPIGITCLQRMGIGFTINIFATLVSALVEIKRKQVASDHNLIDNPKAIIPISVFWLVPQFCLHGIAEAFISVGHLEFLYDQSPESMRSTCMALNWITVSIGSYVGTIVVSMIHDYTGKEHNWLPDRNLNKGKLDYYYWLMSGIQVVNLVYYVTCAYLYTCKPLELIKDSDNDGDLELATEKTVVSSSLLNGQNRDSDKNEDQECNEKRR</sequence>
<comment type="caution">
    <text evidence="1">The sequence shown here is derived from an EMBL/GenBank/DDBJ whole genome shotgun (WGS) entry which is preliminary data.</text>
</comment>
<accession>A0ACB9KDE5</accession>
<evidence type="ECO:0000313" key="1">
    <source>
        <dbReference type="EMBL" id="KAI3830243.1"/>
    </source>
</evidence>
<name>A0ACB9KDE5_9ASTR</name>
<dbReference type="Proteomes" id="UP001056120">
    <property type="component" value="Linkage Group LG01"/>
</dbReference>
<reference evidence="2" key="1">
    <citation type="journal article" date="2022" name="Mol. Ecol. Resour.">
        <title>The genomes of chicory, endive, great burdock and yacon provide insights into Asteraceae palaeo-polyploidization history and plant inulin production.</title>
        <authorList>
            <person name="Fan W."/>
            <person name="Wang S."/>
            <person name="Wang H."/>
            <person name="Wang A."/>
            <person name="Jiang F."/>
            <person name="Liu H."/>
            <person name="Zhao H."/>
            <person name="Xu D."/>
            <person name="Zhang Y."/>
        </authorList>
    </citation>
    <scope>NUCLEOTIDE SEQUENCE [LARGE SCALE GENOMIC DNA]</scope>
    <source>
        <strain evidence="2">cv. Yunnan</strain>
    </source>
</reference>
<protein>
    <submittedName>
        <fullName evidence="1">Uncharacterized protein</fullName>
    </submittedName>
</protein>